<proteinExistence type="predicted"/>
<comment type="caution">
    <text evidence="1">The sequence shown here is derived from an EMBL/GenBank/DDBJ whole genome shotgun (WGS) entry which is preliminary data.</text>
</comment>
<protein>
    <submittedName>
        <fullName evidence="1">Uncharacterized protein</fullName>
    </submittedName>
</protein>
<sequence>MFPPELVELIIDYAWGCLSTSSHQHALSMTRWMLVSHNWLKIVLSIVFRDLWITSGAHARYIIRICRTNTSFVCELAGITHIQWHLTRTCRSLIVSAYHKYQADYADQCAELIEYTTTDSHRDYLLSGDLYSYALHRYAIPTRCIATFIFKYTTRITTLHFVLVDCTATYGAWDTAEPNLISPLSISGYPDCLIELHVTFAYTSPPPGPRHGRSSRHILSPTLSLGFTASVPF</sequence>
<reference evidence="1" key="1">
    <citation type="submission" date="2020-05" db="EMBL/GenBank/DDBJ databases">
        <title>Mycena genomes resolve the evolution of fungal bioluminescence.</title>
        <authorList>
            <person name="Tsai I.J."/>
        </authorList>
    </citation>
    <scope>NUCLEOTIDE SEQUENCE</scope>
    <source>
        <strain evidence="1">160909Yilan</strain>
    </source>
</reference>
<gene>
    <name evidence="1" type="ORF">MSAN_00549400</name>
</gene>
<evidence type="ECO:0000313" key="2">
    <source>
        <dbReference type="Proteomes" id="UP000623467"/>
    </source>
</evidence>
<evidence type="ECO:0000313" key="1">
    <source>
        <dbReference type="EMBL" id="KAF7373398.1"/>
    </source>
</evidence>
<organism evidence="1 2">
    <name type="scientific">Mycena sanguinolenta</name>
    <dbReference type="NCBI Taxonomy" id="230812"/>
    <lineage>
        <taxon>Eukaryota</taxon>
        <taxon>Fungi</taxon>
        <taxon>Dikarya</taxon>
        <taxon>Basidiomycota</taxon>
        <taxon>Agaricomycotina</taxon>
        <taxon>Agaricomycetes</taxon>
        <taxon>Agaricomycetidae</taxon>
        <taxon>Agaricales</taxon>
        <taxon>Marasmiineae</taxon>
        <taxon>Mycenaceae</taxon>
        <taxon>Mycena</taxon>
    </lineage>
</organism>
<dbReference type="AlphaFoldDB" id="A0A8H6Z6D2"/>
<name>A0A8H6Z6D2_9AGAR</name>
<dbReference type="EMBL" id="JACAZH010000003">
    <property type="protein sequence ID" value="KAF7373398.1"/>
    <property type="molecule type" value="Genomic_DNA"/>
</dbReference>
<dbReference type="OrthoDB" id="3020871at2759"/>
<accession>A0A8H6Z6D2</accession>
<keyword evidence="2" id="KW-1185">Reference proteome</keyword>
<dbReference type="Proteomes" id="UP000623467">
    <property type="component" value="Unassembled WGS sequence"/>
</dbReference>